<dbReference type="InParanoid" id="A0A409VZR8"/>
<name>A0A409VZR8_9AGAR</name>
<evidence type="ECO:0000313" key="1">
    <source>
        <dbReference type="EMBL" id="PPQ71749.1"/>
    </source>
</evidence>
<keyword evidence="2" id="KW-1185">Reference proteome</keyword>
<accession>A0A409VZR8</accession>
<dbReference type="EMBL" id="NHYE01005489">
    <property type="protein sequence ID" value="PPQ71749.1"/>
    <property type="molecule type" value="Genomic_DNA"/>
</dbReference>
<reference evidence="1 2" key="1">
    <citation type="journal article" date="2018" name="Evol. Lett.">
        <title>Horizontal gene cluster transfer increased hallucinogenic mushroom diversity.</title>
        <authorList>
            <person name="Reynolds H.T."/>
            <person name="Vijayakumar V."/>
            <person name="Gluck-Thaler E."/>
            <person name="Korotkin H.B."/>
            <person name="Matheny P.B."/>
            <person name="Slot J.C."/>
        </authorList>
    </citation>
    <scope>NUCLEOTIDE SEQUENCE [LARGE SCALE GENOMIC DNA]</scope>
    <source>
        <strain evidence="1 2">SRW20</strain>
    </source>
</reference>
<dbReference type="AlphaFoldDB" id="A0A409VZR8"/>
<protein>
    <submittedName>
        <fullName evidence="1">Uncharacterized protein</fullName>
    </submittedName>
</protein>
<evidence type="ECO:0000313" key="2">
    <source>
        <dbReference type="Proteomes" id="UP000284706"/>
    </source>
</evidence>
<comment type="caution">
    <text evidence="1">The sequence shown here is derived from an EMBL/GenBank/DDBJ whole genome shotgun (WGS) entry which is preliminary data.</text>
</comment>
<gene>
    <name evidence="1" type="ORF">CVT26_007591</name>
</gene>
<sequence>MPASAPLCAPPLFSAAHPPPRMLSPPACAPAAAAIRPACSTTLSVPDIRHAHPIFPRRISPRPPLSLAVRASSSPSPFATITARHPGSDFL</sequence>
<organism evidence="1 2">
    <name type="scientific">Gymnopilus dilepis</name>
    <dbReference type="NCBI Taxonomy" id="231916"/>
    <lineage>
        <taxon>Eukaryota</taxon>
        <taxon>Fungi</taxon>
        <taxon>Dikarya</taxon>
        <taxon>Basidiomycota</taxon>
        <taxon>Agaricomycotina</taxon>
        <taxon>Agaricomycetes</taxon>
        <taxon>Agaricomycetidae</taxon>
        <taxon>Agaricales</taxon>
        <taxon>Agaricineae</taxon>
        <taxon>Hymenogastraceae</taxon>
        <taxon>Gymnopilus</taxon>
    </lineage>
</organism>
<dbReference type="Proteomes" id="UP000284706">
    <property type="component" value="Unassembled WGS sequence"/>
</dbReference>
<proteinExistence type="predicted"/>